<evidence type="ECO:0000256" key="2">
    <source>
        <dbReference type="ARBA" id="ARBA00022771"/>
    </source>
</evidence>
<organism evidence="7 8">
    <name type="scientific">Aristolochia fimbriata</name>
    <name type="common">White veined hardy Dutchman's pipe vine</name>
    <dbReference type="NCBI Taxonomy" id="158543"/>
    <lineage>
        <taxon>Eukaryota</taxon>
        <taxon>Viridiplantae</taxon>
        <taxon>Streptophyta</taxon>
        <taxon>Embryophyta</taxon>
        <taxon>Tracheophyta</taxon>
        <taxon>Spermatophyta</taxon>
        <taxon>Magnoliopsida</taxon>
        <taxon>Magnoliidae</taxon>
        <taxon>Piperales</taxon>
        <taxon>Aristolochiaceae</taxon>
        <taxon>Aristolochia</taxon>
    </lineage>
</organism>
<sequence length="1199" mass="133388">MQNALMGGRKKGREKRRRWAWQCAGIVLLAATRSSKAAAAAAVAEEEHLLCLEVYSYSEKEIGSIPIPFPRRRCWDLGLGILLSFFPAQKFCVRETMLEKIGLPPKPSMRGAAWVIDASHCQGCASQFTFFNRKHHCRRCGGIFCNSCTIHRMVLCGQGDSPVRICDACKRLEEAARFELRHGHRNRAGKGSLRGGVKNEDEVVNQILGTDTDSDLYRTVSTSSSIHEEAVSQNSAVDAIKNISVDLTNEVGSSSPEELRNRAVEEKKKYKVLNGEGKREEALQAFKRGKELERQAVALETALRKSRRKAMASSTSSMSSTQKIIDDHDESVTKASSGKGKGEKDELATQLRELGWTDTDLIDADKKPVKMSLEGELSNLLGEVPQRSAIGKASETNKAKVLAHKKQALMLKREGKLAEAKDELKKAKVLEKQIEEEEFLGDAESSDDELSALIRSMDEKKSLHDDFTTNYGNDVAVDLNHLMNMPGDLAFDDDFEVTDEDFNDPEMALALKSFGWDEESDHIVDREALQREVLSLKREAVNLKRAGDVEEAMAHLKKAKLLEKDLGKLQSQAQTESTGNDLVLHSRNTSTPLEKTNESASPKSKLVIQRELISVKKKALALKREGRSDEADAELNKAKVLEQQLEELQNAPKVAVNVNKLEPKLENHELDLRDKDKEESDDVTEQDLQDPAYLEVLKSMGWEEADVKSQKLPYPNDELIETAVIGNPAKKPVRARRSKAEIQRELLGVKRKALALRRQGKHEEAEEELEKAKLLEAQMAEMDKTGGSDDKATSGYGSLISQEDPAREIFSTDSKEPDLANPFNLSLKETETSGHSSQVYLDGSLHLEDKYQSIARRGQENTSSLVKDVTSKTVESTVAGGISRLPIQRLEGEGISSIDSISPIKTKGFSDTLENSRESDYCQEEKLSRRFSGGSVGTQEERLPASEDPQAHQETNCQKDQSSLQQDILVRKRKALALKRDGKIAEAREELRQAKILEKSLEQDTHSSVNISKEVTVPASSKTSVVQEKKTSADQKTFSSRDRFKLQQQCLAHKRQALKLRREGKIQESEAESEMAKAIEIQLEEMDALDSNATSKGPVEDVGVEDFLDPHLLSALKSIGWQDADIVVQTTEAHQAPPSANTSTSKKSDEEIERSQLEEQIKMERAQALNLKRAGKQVEALNALRRAKQLEKKLNSLAS</sequence>
<dbReference type="PROSITE" id="PS50178">
    <property type="entry name" value="ZF_FYVE"/>
    <property type="match status" value="1"/>
</dbReference>
<keyword evidence="1" id="KW-0479">Metal-binding</keyword>
<dbReference type="EMBL" id="JAINDJ010000003">
    <property type="protein sequence ID" value="KAG9454287.1"/>
    <property type="molecule type" value="Genomic_DNA"/>
</dbReference>
<evidence type="ECO:0000256" key="5">
    <source>
        <dbReference type="SAM" id="MobiDB-lite"/>
    </source>
</evidence>
<dbReference type="GO" id="GO:0008270">
    <property type="term" value="F:zinc ion binding"/>
    <property type="evidence" value="ECO:0007669"/>
    <property type="project" value="UniProtKB-KW"/>
</dbReference>
<dbReference type="SMART" id="SM00028">
    <property type="entry name" value="TPR"/>
    <property type="match status" value="4"/>
</dbReference>
<dbReference type="Gene3D" id="3.30.40.10">
    <property type="entry name" value="Zinc/RING finger domain, C3HC4 (zinc finger)"/>
    <property type="match status" value="1"/>
</dbReference>
<evidence type="ECO:0000259" key="6">
    <source>
        <dbReference type="PROSITE" id="PS50178"/>
    </source>
</evidence>
<dbReference type="InterPro" id="IPR000306">
    <property type="entry name" value="Znf_FYVE"/>
</dbReference>
<feature type="region of interest" description="Disordered" evidence="5">
    <location>
        <begin position="1014"/>
        <end position="1039"/>
    </location>
</feature>
<feature type="compositionally biased region" description="Low complexity" evidence="5">
    <location>
        <begin position="311"/>
        <end position="321"/>
    </location>
</feature>
<feature type="compositionally biased region" description="Basic and acidic residues" evidence="5">
    <location>
        <begin position="667"/>
        <end position="678"/>
    </location>
</feature>
<dbReference type="InterPro" id="IPR011990">
    <property type="entry name" value="TPR-like_helical_dom_sf"/>
</dbReference>
<feature type="compositionally biased region" description="Basic and acidic residues" evidence="5">
    <location>
        <begin position="914"/>
        <end position="928"/>
    </location>
</feature>
<dbReference type="PANTHER" id="PTHR47553">
    <property type="entry name" value="MYOSIN-11"/>
    <property type="match status" value="1"/>
</dbReference>
<feature type="region of interest" description="Disordered" evidence="5">
    <location>
        <begin position="783"/>
        <end position="804"/>
    </location>
</feature>
<dbReference type="CDD" id="cd00065">
    <property type="entry name" value="FYVE_like_SF"/>
    <property type="match status" value="1"/>
</dbReference>
<dbReference type="InterPro" id="IPR019734">
    <property type="entry name" value="TPR_rpt"/>
</dbReference>
<feature type="compositionally biased region" description="Basic and acidic residues" evidence="5">
    <location>
        <begin position="1146"/>
        <end position="1156"/>
    </location>
</feature>
<feature type="region of interest" description="Disordered" evidence="5">
    <location>
        <begin position="570"/>
        <end position="602"/>
    </location>
</feature>
<feature type="compositionally biased region" description="Basic and acidic residues" evidence="5">
    <location>
        <begin position="939"/>
        <end position="951"/>
    </location>
</feature>
<feature type="region of interest" description="Disordered" evidence="5">
    <location>
        <begin position="906"/>
        <end position="965"/>
    </location>
</feature>
<dbReference type="PANTHER" id="PTHR47553:SF1">
    <property type="entry name" value="RING_FYVE_PHD ZINC FINGER SUPERFAMILY PROTEIN"/>
    <property type="match status" value="1"/>
</dbReference>
<feature type="compositionally biased region" description="Polar residues" evidence="5">
    <location>
        <begin position="952"/>
        <end position="965"/>
    </location>
</feature>
<evidence type="ECO:0000256" key="3">
    <source>
        <dbReference type="ARBA" id="ARBA00022833"/>
    </source>
</evidence>
<dbReference type="InterPro" id="IPR017455">
    <property type="entry name" value="Znf_FYVE-rel"/>
</dbReference>
<keyword evidence="3" id="KW-0862">Zinc</keyword>
<evidence type="ECO:0000256" key="1">
    <source>
        <dbReference type="ARBA" id="ARBA00022723"/>
    </source>
</evidence>
<feature type="region of interest" description="Disordered" evidence="5">
    <location>
        <begin position="1129"/>
        <end position="1156"/>
    </location>
</feature>
<proteinExistence type="predicted"/>
<dbReference type="Proteomes" id="UP000825729">
    <property type="component" value="Unassembled WGS sequence"/>
</dbReference>
<dbReference type="InterPro" id="IPR011011">
    <property type="entry name" value="Znf_FYVE_PHD"/>
</dbReference>
<protein>
    <recommendedName>
        <fullName evidence="6">FYVE-type domain-containing protein</fullName>
    </recommendedName>
</protein>
<keyword evidence="2 4" id="KW-0863">Zinc-finger</keyword>
<reference evidence="7 8" key="1">
    <citation type="submission" date="2021-07" db="EMBL/GenBank/DDBJ databases">
        <title>The Aristolochia fimbriata genome: insights into angiosperm evolution, floral development and chemical biosynthesis.</title>
        <authorList>
            <person name="Jiao Y."/>
        </authorList>
    </citation>
    <scope>NUCLEOTIDE SEQUENCE [LARGE SCALE GENOMIC DNA]</scope>
    <source>
        <strain evidence="7">IBCAS-2021</strain>
        <tissue evidence="7">Leaf</tissue>
    </source>
</reference>
<dbReference type="InterPro" id="IPR013083">
    <property type="entry name" value="Znf_RING/FYVE/PHD"/>
</dbReference>
<dbReference type="SMART" id="SM00064">
    <property type="entry name" value="FYVE"/>
    <property type="match status" value="1"/>
</dbReference>
<feature type="compositionally biased region" description="Basic and acidic residues" evidence="5">
    <location>
        <begin position="1027"/>
        <end position="1039"/>
    </location>
</feature>
<gene>
    <name evidence="7" type="ORF">H6P81_007191</name>
</gene>
<evidence type="ECO:0000313" key="7">
    <source>
        <dbReference type="EMBL" id="KAG9454287.1"/>
    </source>
</evidence>
<feature type="compositionally biased region" description="Polar residues" evidence="5">
    <location>
        <begin position="1014"/>
        <end position="1026"/>
    </location>
</feature>
<dbReference type="SUPFAM" id="SSF57903">
    <property type="entry name" value="FYVE/PHD zinc finger"/>
    <property type="match status" value="1"/>
</dbReference>
<feature type="region of interest" description="Disordered" evidence="5">
    <location>
        <begin position="667"/>
        <end position="686"/>
    </location>
</feature>
<accession>A0AAV7F2V7</accession>
<dbReference type="Pfam" id="PF01363">
    <property type="entry name" value="FYVE"/>
    <property type="match status" value="1"/>
</dbReference>
<feature type="domain" description="FYVE-type" evidence="6">
    <location>
        <begin position="115"/>
        <end position="174"/>
    </location>
</feature>
<feature type="compositionally biased region" description="Basic and acidic residues" evidence="5">
    <location>
        <begin position="783"/>
        <end position="792"/>
    </location>
</feature>
<feature type="compositionally biased region" description="Polar residues" evidence="5">
    <location>
        <begin position="1129"/>
        <end position="1145"/>
    </location>
</feature>
<evidence type="ECO:0000313" key="8">
    <source>
        <dbReference type="Proteomes" id="UP000825729"/>
    </source>
</evidence>
<comment type="caution">
    <text evidence="7">The sequence shown here is derived from an EMBL/GenBank/DDBJ whole genome shotgun (WGS) entry which is preliminary data.</text>
</comment>
<keyword evidence="8" id="KW-1185">Reference proteome</keyword>
<evidence type="ECO:0000256" key="4">
    <source>
        <dbReference type="PROSITE-ProRule" id="PRU00091"/>
    </source>
</evidence>
<dbReference type="AlphaFoldDB" id="A0AAV7F2V7"/>
<dbReference type="SUPFAM" id="SSF48452">
    <property type="entry name" value="TPR-like"/>
    <property type="match status" value="1"/>
</dbReference>
<name>A0AAV7F2V7_ARIFI</name>
<feature type="region of interest" description="Disordered" evidence="5">
    <location>
        <begin position="303"/>
        <end position="346"/>
    </location>
</feature>